<comment type="caution">
    <text evidence="2">The sequence shown here is derived from an EMBL/GenBank/DDBJ whole genome shotgun (WGS) entry which is preliminary data.</text>
</comment>
<dbReference type="PANTHER" id="PTHR31902:SF22">
    <property type="entry name" value="SLL1203 PROTEIN"/>
    <property type="match status" value="1"/>
</dbReference>
<dbReference type="RefSeq" id="WP_086781132.1">
    <property type="nucleotide sequence ID" value="NZ_JAGIOO010000001.1"/>
</dbReference>
<dbReference type="Proteomes" id="UP001519363">
    <property type="component" value="Unassembled WGS sequence"/>
</dbReference>
<dbReference type="InterPro" id="IPR036249">
    <property type="entry name" value="Thioredoxin-like_sf"/>
</dbReference>
<proteinExistence type="predicted"/>
<name>A0ABS5A570_9PSEU</name>
<dbReference type="Pfam" id="PF06999">
    <property type="entry name" value="Suc_Fer-like"/>
    <property type="match status" value="1"/>
</dbReference>
<keyword evidence="3" id="KW-1185">Reference proteome</keyword>
<evidence type="ECO:0008006" key="4">
    <source>
        <dbReference type="Google" id="ProtNLM"/>
    </source>
</evidence>
<evidence type="ECO:0000313" key="3">
    <source>
        <dbReference type="Proteomes" id="UP001519363"/>
    </source>
</evidence>
<reference evidence="2 3" key="1">
    <citation type="submission" date="2021-03" db="EMBL/GenBank/DDBJ databases">
        <title>Sequencing the genomes of 1000 actinobacteria strains.</title>
        <authorList>
            <person name="Klenk H.-P."/>
        </authorList>
    </citation>
    <scope>NUCLEOTIDE SEQUENCE [LARGE SCALE GENOMIC DNA]</scope>
    <source>
        <strain evidence="2 3">DSM 44580</strain>
    </source>
</reference>
<dbReference type="InterPro" id="IPR009737">
    <property type="entry name" value="Aim32/Apd1-like"/>
</dbReference>
<dbReference type="CDD" id="cd03062">
    <property type="entry name" value="TRX_Fd_Sucrase"/>
    <property type="match status" value="1"/>
</dbReference>
<dbReference type="PIRSF" id="PIRSF035042">
    <property type="entry name" value="UCP035042_thirdx"/>
    <property type="match status" value="1"/>
</dbReference>
<gene>
    <name evidence="2" type="ORF">JOF53_000256</name>
</gene>
<evidence type="ECO:0000313" key="2">
    <source>
        <dbReference type="EMBL" id="MBP2471384.1"/>
    </source>
</evidence>
<accession>A0ABS5A570</accession>
<dbReference type="SUPFAM" id="SSF52833">
    <property type="entry name" value="Thioredoxin-like"/>
    <property type="match status" value="1"/>
</dbReference>
<dbReference type="EMBL" id="JAGIOO010000001">
    <property type="protein sequence ID" value="MBP2471384.1"/>
    <property type="molecule type" value="Genomic_DNA"/>
</dbReference>
<feature type="region of interest" description="Disordered" evidence="1">
    <location>
        <begin position="258"/>
        <end position="279"/>
    </location>
</feature>
<organism evidence="2 3">
    <name type="scientific">Crossiella equi</name>
    <dbReference type="NCBI Taxonomy" id="130796"/>
    <lineage>
        <taxon>Bacteria</taxon>
        <taxon>Bacillati</taxon>
        <taxon>Actinomycetota</taxon>
        <taxon>Actinomycetes</taxon>
        <taxon>Pseudonocardiales</taxon>
        <taxon>Pseudonocardiaceae</taxon>
        <taxon>Crossiella</taxon>
    </lineage>
</organism>
<evidence type="ECO:0000256" key="1">
    <source>
        <dbReference type="SAM" id="MobiDB-lite"/>
    </source>
</evidence>
<protein>
    <recommendedName>
        <fullName evidence="4">Sucrase ferredoxin</fullName>
    </recommendedName>
</protein>
<sequence>MNGCASWLGEPVAATAPTAATWLCLEQPGPWGRKALLESRLDPALGAELTRRTDGTGVKVLLIRAPGRSDPNRARRVFVARTGPGASSLHAATLEDPRELLDLDLADPQLGEPTDEALLLVCTNGRRDRCCTVLGRPLAEELDSGFRPSVWECSHLGGHRFAPTVLVLPTGYSYGRIDLPTAQSALLAARKGQVELAGLRGRSTWRRPGQAAELAVRELVQDVEADALTVHEERDEPVLVTHVDGRSWRVRVTERALPPAPASCGEEPGPRSAFLGEVL</sequence>
<dbReference type="InterPro" id="IPR010350">
    <property type="entry name" value="Aim32/Apd1-like_bac"/>
</dbReference>
<dbReference type="PANTHER" id="PTHR31902">
    <property type="entry name" value="ACTIN PATCHES DISTAL PROTEIN 1"/>
    <property type="match status" value="1"/>
</dbReference>